<dbReference type="AlphaFoldDB" id="A0A3B4VBI7"/>
<dbReference type="InterPro" id="IPR050392">
    <property type="entry name" value="Collagen/C1q_domain"/>
</dbReference>
<dbReference type="GeneTree" id="ENSGT00940000154936"/>
<accession>A0A3B4VBI7</accession>
<dbReference type="OMA" id="HCTINKN"/>
<comment type="subcellular location">
    <subcellularLocation>
        <location evidence="1">Secreted</location>
        <location evidence="1">Extracellular space</location>
        <location evidence="1">Extracellular matrix</location>
    </subcellularLocation>
</comment>
<protein>
    <recommendedName>
        <fullName evidence="4">C1q domain-containing protein</fullName>
    </recommendedName>
</protein>
<keyword evidence="2" id="KW-0964">Secreted</keyword>
<dbReference type="PANTHER" id="PTHR15427:SF21">
    <property type="entry name" value="COMPLEMENT C1Q AND TUMOR NECROSIS FACTOR-RELATED PROTEIN 9A"/>
    <property type="match status" value="1"/>
</dbReference>
<evidence type="ECO:0000256" key="1">
    <source>
        <dbReference type="ARBA" id="ARBA00004498"/>
    </source>
</evidence>
<sequence length="307" mass="33967">PCPFLPAPAITGLRTPRESPIHSGTKENVAFSVRLGNNFPKSGVPITFRDVIYNGQKSYDIMTGIFTCEHPGVYEFQFHCTINKNDASVDLLRNGELIVHSFTTRQDGYITASGNTYVKLQKGDKVWLMGYGVGKTGLLVSDIMPPGPKDYTKENVAFSVRLGNNFPKSGVPITFRDVIYNGQKSYDTKTGIFTCEHPGVYEFQFHCTINKNDASVDLLRNGELIVHSFTTRQDGYITASGNTYVKLQKGDKVWLMANHGSNGLTKDSFFSGHLLQAQAQPVGLDEFQLLHGGLKGDERSVEVVIFI</sequence>
<evidence type="ECO:0000313" key="6">
    <source>
        <dbReference type="Proteomes" id="UP000261420"/>
    </source>
</evidence>
<reference evidence="5" key="2">
    <citation type="submission" date="2025-09" db="UniProtKB">
        <authorList>
            <consortium name="Ensembl"/>
        </authorList>
    </citation>
    <scope>IDENTIFICATION</scope>
</reference>
<dbReference type="Ensembl" id="ENSSDUT00000027785.1">
    <property type="protein sequence ID" value="ENSSDUP00000027300.1"/>
    <property type="gene ID" value="ENSSDUG00000019767.1"/>
</dbReference>
<dbReference type="Gene3D" id="2.60.120.40">
    <property type="match status" value="2"/>
</dbReference>
<dbReference type="InterPro" id="IPR008983">
    <property type="entry name" value="Tumour_necrosis_fac-like_dom"/>
</dbReference>
<keyword evidence="3" id="KW-0272">Extracellular matrix</keyword>
<dbReference type="Proteomes" id="UP000261420">
    <property type="component" value="Unplaced"/>
</dbReference>
<name>A0A3B4VBI7_SERDU</name>
<keyword evidence="6" id="KW-1185">Reference proteome</keyword>
<dbReference type="Pfam" id="PF00386">
    <property type="entry name" value="C1q"/>
    <property type="match status" value="2"/>
</dbReference>
<dbReference type="PANTHER" id="PTHR15427">
    <property type="entry name" value="EMILIN ELASTIN MICROFIBRIL INTERFACE-LOCATED PROTEIN ELASTIN MICROFIBRIL INTERFACER"/>
    <property type="match status" value="1"/>
</dbReference>
<dbReference type="SUPFAM" id="SSF49842">
    <property type="entry name" value="TNF-like"/>
    <property type="match status" value="2"/>
</dbReference>
<dbReference type="SMART" id="SM00110">
    <property type="entry name" value="C1Q"/>
    <property type="match status" value="2"/>
</dbReference>
<evidence type="ECO:0000259" key="4">
    <source>
        <dbReference type="PROSITE" id="PS50871"/>
    </source>
</evidence>
<feature type="domain" description="C1q" evidence="4">
    <location>
        <begin position="151"/>
        <end position="281"/>
    </location>
</feature>
<dbReference type="PRINTS" id="PR00007">
    <property type="entry name" value="COMPLEMNTC1Q"/>
</dbReference>
<dbReference type="InterPro" id="IPR001073">
    <property type="entry name" value="C1q_dom"/>
</dbReference>
<dbReference type="STRING" id="41447.ENSSDUP00000027300"/>
<organism evidence="5 6">
    <name type="scientific">Seriola dumerili</name>
    <name type="common">Greater amberjack</name>
    <name type="synonym">Caranx dumerili</name>
    <dbReference type="NCBI Taxonomy" id="41447"/>
    <lineage>
        <taxon>Eukaryota</taxon>
        <taxon>Metazoa</taxon>
        <taxon>Chordata</taxon>
        <taxon>Craniata</taxon>
        <taxon>Vertebrata</taxon>
        <taxon>Euteleostomi</taxon>
        <taxon>Actinopterygii</taxon>
        <taxon>Neopterygii</taxon>
        <taxon>Teleostei</taxon>
        <taxon>Neoteleostei</taxon>
        <taxon>Acanthomorphata</taxon>
        <taxon>Carangaria</taxon>
        <taxon>Carangiformes</taxon>
        <taxon>Carangidae</taxon>
        <taxon>Seriola</taxon>
    </lineage>
</organism>
<evidence type="ECO:0000313" key="5">
    <source>
        <dbReference type="Ensembl" id="ENSSDUP00000027300.1"/>
    </source>
</evidence>
<dbReference type="PROSITE" id="PS50871">
    <property type="entry name" value="C1Q"/>
    <property type="match status" value="2"/>
</dbReference>
<evidence type="ECO:0000256" key="2">
    <source>
        <dbReference type="ARBA" id="ARBA00022525"/>
    </source>
</evidence>
<proteinExistence type="predicted"/>
<feature type="domain" description="C1q" evidence="4">
    <location>
        <begin position="24"/>
        <end position="128"/>
    </location>
</feature>
<evidence type="ECO:0000256" key="3">
    <source>
        <dbReference type="ARBA" id="ARBA00022530"/>
    </source>
</evidence>
<reference evidence="5" key="1">
    <citation type="submission" date="2025-08" db="UniProtKB">
        <authorList>
            <consortium name="Ensembl"/>
        </authorList>
    </citation>
    <scope>IDENTIFICATION</scope>
</reference>